<dbReference type="SUPFAM" id="SSF50978">
    <property type="entry name" value="WD40 repeat-like"/>
    <property type="match status" value="1"/>
</dbReference>
<dbReference type="AlphaFoldDB" id="A0A0B1RZS9"/>
<evidence type="ECO:0000256" key="1">
    <source>
        <dbReference type="ARBA" id="ARBA00004123"/>
    </source>
</evidence>
<keyword evidence="7" id="KW-1185">Reference proteome</keyword>
<dbReference type="PROSITE" id="PS50082">
    <property type="entry name" value="WD_REPEATS_2"/>
    <property type="match status" value="2"/>
</dbReference>
<dbReference type="InterPro" id="IPR015943">
    <property type="entry name" value="WD40/YVTN_repeat-like_dom_sf"/>
</dbReference>
<reference evidence="6 7" key="1">
    <citation type="submission" date="2014-03" db="EMBL/GenBank/DDBJ databases">
        <title>Draft genome of the hookworm Oesophagostomum dentatum.</title>
        <authorList>
            <person name="Mitreva M."/>
        </authorList>
    </citation>
    <scope>NUCLEOTIDE SEQUENCE [LARGE SCALE GENOMIC DNA]</scope>
    <source>
        <strain evidence="6 7">OD-Hann</strain>
    </source>
</reference>
<comment type="subcellular location">
    <subcellularLocation>
        <location evidence="1">Nucleus</location>
    </subcellularLocation>
</comment>
<feature type="repeat" description="WD" evidence="5">
    <location>
        <begin position="33"/>
        <end position="68"/>
    </location>
</feature>
<proteinExistence type="predicted"/>
<sequence length="119" mass="13080">MHKDPKCRLLASAGKDGNIHIWDTIQGTVVRSLSGHTACVTSIRWGGEGLIYSGSQDRTVKVWRVSDGIICRNLVGHAHWVNTLALNTDYALRTSCFDPKTGCKRPATEEEVAVSLILF</sequence>
<evidence type="ECO:0000256" key="5">
    <source>
        <dbReference type="PROSITE-ProRule" id="PRU00221"/>
    </source>
</evidence>
<evidence type="ECO:0000256" key="2">
    <source>
        <dbReference type="ARBA" id="ARBA00022574"/>
    </source>
</evidence>
<dbReference type="GO" id="GO:0007219">
    <property type="term" value="P:Notch signaling pathway"/>
    <property type="evidence" value="ECO:0007669"/>
    <property type="project" value="TreeGrafter"/>
</dbReference>
<dbReference type="PANTHER" id="PTHR19848">
    <property type="entry name" value="WD40 REPEAT PROTEIN"/>
    <property type="match status" value="1"/>
</dbReference>
<dbReference type="SMART" id="SM00320">
    <property type="entry name" value="WD40"/>
    <property type="match status" value="1"/>
</dbReference>
<dbReference type="GO" id="GO:0005730">
    <property type="term" value="C:nucleolus"/>
    <property type="evidence" value="ECO:0007669"/>
    <property type="project" value="TreeGrafter"/>
</dbReference>
<evidence type="ECO:0000256" key="4">
    <source>
        <dbReference type="ARBA" id="ARBA00023242"/>
    </source>
</evidence>
<dbReference type="GO" id="GO:0000027">
    <property type="term" value="P:ribosomal large subunit assembly"/>
    <property type="evidence" value="ECO:0007669"/>
    <property type="project" value="TreeGrafter"/>
</dbReference>
<gene>
    <name evidence="6" type="ORF">OESDEN_23890</name>
</gene>
<organism evidence="6 7">
    <name type="scientific">Oesophagostomum dentatum</name>
    <name type="common">Nodular worm</name>
    <dbReference type="NCBI Taxonomy" id="61180"/>
    <lineage>
        <taxon>Eukaryota</taxon>
        <taxon>Metazoa</taxon>
        <taxon>Ecdysozoa</taxon>
        <taxon>Nematoda</taxon>
        <taxon>Chromadorea</taxon>
        <taxon>Rhabditida</taxon>
        <taxon>Rhabditina</taxon>
        <taxon>Rhabditomorpha</taxon>
        <taxon>Strongyloidea</taxon>
        <taxon>Strongylidae</taxon>
        <taxon>Oesophagostomum</taxon>
    </lineage>
</organism>
<evidence type="ECO:0000256" key="3">
    <source>
        <dbReference type="ARBA" id="ARBA00022737"/>
    </source>
</evidence>
<name>A0A0B1RZS9_OESDE</name>
<dbReference type="Pfam" id="PF00400">
    <property type="entry name" value="WD40"/>
    <property type="match status" value="2"/>
</dbReference>
<keyword evidence="2 5" id="KW-0853">WD repeat</keyword>
<dbReference type="InterPro" id="IPR001680">
    <property type="entry name" value="WD40_rpt"/>
</dbReference>
<evidence type="ECO:0000313" key="6">
    <source>
        <dbReference type="EMBL" id="KHJ76490.1"/>
    </source>
</evidence>
<dbReference type="InterPro" id="IPR036322">
    <property type="entry name" value="WD40_repeat_dom_sf"/>
</dbReference>
<feature type="repeat" description="WD" evidence="5">
    <location>
        <begin position="1"/>
        <end position="32"/>
    </location>
</feature>
<dbReference type="EMBL" id="KN611703">
    <property type="protein sequence ID" value="KHJ76490.1"/>
    <property type="molecule type" value="Genomic_DNA"/>
</dbReference>
<protein>
    <submittedName>
        <fullName evidence="6">WD domain, G-beta repeat protein</fullName>
    </submittedName>
</protein>
<dbReference type="OrthoDB" id="10267436at2759"/>
<keyword evidence="4" id="KW-0539">Nucleus</keyword>
<dbReference type="PROSITE" id="PS50294">
    <property type="entry name" value="WD_REPEATS_REGION"/>
    <property type="match status" value="1"/>
</dbReference>
<dbReference type="Gene3D" id="2.130.10.10">
    <property type="entry name" value="YVTN repeat-like/Quinoprotein amine dehydrogenase"/>
    <property type="match status" value="1"/>
</dbReference>
<dbReference type="PANTHER" id="PTHR19848:SF0">
    <property type="entry name" value="NOTCHLESS PROTEIN HOMOLOG 1"/>
    <property type="match status" value="1"/>
</dbReference>
<dbReference type="Proteomes" id="UP000053660">
    <property type="component" value="Unassembled WGS sequence"/>
</dbReference>
<accession>A0A0B1RZS9</accession>
<evidence type="ECO:0000313" key="7">
    <source>
        <dbReference type="Proteomes" id="UP000053660"/>
    </source>
</evidence>
<keyword evidence="3" id="KW-0677">Repeat</keyword>